<gene>
    <name evidence="1" type="ORF">PMAYCL1PPCAC_26417</name>
</gene>
<feature type="non-terminal residue" evidence="1">
    <location>
        <position position="1"/>
    </location>
</feature>
<name>A0AAN5D526_9BILA</name>
<organism evidence="1 2">
    <name type="scientific">Pristionchus mayeri</name>
    <dbReference type="NCBI Taxonomy" id="1317129"/>
    <lineage>
        <taxon>Eukaryota</taxon>
        <taxon>Metazoa</taxon>
        <taxon>Ecdysozoa</taxon>
        <taxon>Nematoda</taxon>
        <taxon>Chromadorea</taxon>
        <taxon>Rhabditida</taxon>
        <taxon>Rhabditina</taxon>
        <taxon>Diplogasteromorpha</taxon>
        <taxon>Diplogasteroidea</taxon>
        <taxon>Neodiplogasteridae</taxon>
        <taxon>Pristionchus</taxon>
    </lineage>
</organism>
<feature type="non-terminal residue" evidence="1">
    <location>
        <position position="167"/>
    </location>
</feature>
<sequence>REALNGNKVHRYSLSIKCDRPWEVEDYNALAQLVVSTKTEVLDLNYCPQLIHNGLHVGRFMRACAPALKELSSNDKQYVGNFPAPKMFLPILNGYNYLNIPALTIQAEWIGEVCMVLLDRVNGQRGCRETQWSKILRRSVAKRSYITWRISGSRELSPRELSQQISN</sequence>
<dbReference type="Proteomes" id="UP001328107">
    <property type="component" value="Unassembled WGS sequence"/>
</dbReference>
<comment type="caution">
    <text evidence="1">The sequence shown here is derived from an EMBL/GenBank/DDBJ whole genome shotgun (WGS) entry which is preliminary data.</text>
</comment>
<protein>
    <submittedName>
        <fullName evidence="1">Uncharacterized protein</fullName>
    </submittedName>
</protein>
<keyword evidence="2" id="KW-1185">Reference proteome</keyword>
<evidence type="ECO:0000313" key="1">
    <source>
        <dbReference type="EMBL" id="GMR56222.1"/>
    </source>
</evidence>
<dbReference type="AlphaFoldDB" id="A0AAN5D526"/>
<evidence type="ECO:0000313" key="2">
    <source>
        <dbReference type="Proteomes" id="UP001328107"/>
    </source>
</evidence>
<proteinExistence type="predicted"/>
<reference evidence="2" key="1">
    <citation type="submission" date="2022-10" db="EMBL/GenBank/DDBJ databases">
        <title>Genome assembly of Pristionchus species.</title>
        <authorList>
            <person name="Yoshida K."/>
            <person name="Sommer R.J."/>
        </authorList>
    </citation>
    <scope>NUCLEOTIDE SEQUENCE [LARGE SCALE GENOMIC DNA]</scope>
    <source>
        <strain evidence="2">RS5460</strain>
    </source>
</reference>
<dbReference type="EMBL" id="BTRK01000005">
    <property type="protein sequence ID" value="GMR56222.1"/>
    <property type="molecule type" value="Genomic_DNA"/>
</dbReference>
<accession>A0AAN5D526</accession>